<keyword evidence="3" id="KW-0285">Flavoprotein</keyword>
<evidence type="ECO:0000256" key="3">
    <source>
        <dbReference type="ARBA" id="ARBA00022630"/>
    </source>
</evidence>
<comment type="caution">
    <text evidence="7">The sequence shown here is derived from an EMBL/GenBank/DDBJ whole genome shotgun (WGS) entry which is preliminary data.</text>
</comment>
<accession>A0A5N3W7G0</accession>
<name>A0A5N3W7G0_MUNMU</name>
<sequence>MRVVVIGAGVIGLSTALCIHERYRSVLQSLEVMVYADRFTPLTTTDVAAGLWQPYLSEPSNPQEASQSFNLNSQLHDPKLEVILAWRIPRTEESGGLWSIALQRVRHN</sequence>
<dbReference type="Pfam" id="PF01266">
    <property type="entry name" value="DAO"/>
    <property type="match status" value="1"/>
</dbReference>
<dbReference type="GO" id="GO:0055130">
    <property type="term" value="P:D-alanine catabolic process"/>
    <property type="evidence" value="ECO:0007669"/>
    <property type="project" value="TreeGrafter"/>
</dbReference>
<comment type="cofactor">
    <cofactor evidence="1">
        <name>FAD</name>
        <dbReference type="ChEBI" id="CHEBI:57692"/>
    </cofactor>
</comment>
<dbReference type="GO" id="GO:0036088">
    <property type="term" value="P:D-serine catabolic process"/>
    <property type="evidence" value="ECO:0007669"/>
    <property type="project" value="TreeGrafter"/>
</dbReference>
<evidence type="ECO:0000256" key="1">
    <source>
        <dbReference type="ARBA" id="ARBA00001974"/>
    </source>
</evidence>
<dbReference type="Proteomes" id="UP000326458">
    <property type="component" value="Unassembled WGS sequence"/>
</dbReference>
<reference evidence="7 8" key="1">
    <citation type="submission" date="2019-06" db="EMBL/GenBank/DDBJ databases">
        <title>Discovery of a novel chromosome fission-fusion reversal in muntjac.</title>
        <authorList>
            <person name="Mudd A.B."/>
            <person name="Bredeson J.V."/>
            <person name="Baum R."/>
            <person name="Hockemeyer D."/>
            <person name="Rokhsar D.S."/>
        </authorList>
    </citation>
    <scope>NUCLEOTIDE SEQUENCE [LARGE SCALE GENOMIC DNA]</scope>
    <source>
        <strain evidence="7">UTSW_UCB_Mm</strain>
        <tissue evidence="7">Fibroblast cell line</tissue>
    </source>
</reference>
<gene>
    <name evidence="7" type="ORF">FD754_001757</name>
</gene>
<dbReference type="EMBL" id="VCEA01000001">
    <property type="protein sequence ID" value="KAB0357601.1"/>
    <property type="molecule type" value="Genomic_DNA"/>
</dbReference>
<dbReference type="GO" id="GO:0003884">
    <property type="term" value="F:D-amino-acid oxidase activity"/>
    <property type="evidence" value="ECO:0007669"/>
    <property type="project" value="InterPro"/>
</dbReference>
<evidence type="ECO:0000256" key="2">
    <source>
        <dbReference type="ARBA" id="ARBA00006730"/>
    </source>
</evidence>
<evidence type="ECO:0000259" key="6">
    <source>
        <dbReference type="Pfam" id="PF01266"/>
    </source>
</evidence>
<dbReference type="GO" id="GO:0071949">
    <property type="term" value="F:FAD binding"/>
    <property type="evidence" value="ECO:0007669"/>
    <property type="project" value="InterPro"/>
</dbReference>
<dbReference type="SUPFAM" id="SSF51971">
    <property type="entry name" value="Nucleotide-binding domain"/>
    <property type="match status" value="1"/>
</dbReference>
<feature type="domain" description="FAD dependent oxidoreductase" evidence="6">
    <location>
        <begin position="2"/>
        <end position="66"/>
    </location>
</feature>
<evidence type="ECO:0000256" key="5">
    <source>
        <dbReference type="ARBA" id="ARBA00023002"/>
    </source>
</evidence>
<dbReference type="InterPro" id="IPR023209">
    <property type="entry name" value="DAO"/>
</dbReference>
<dbReference type="InterPro" id="IPR006076">
    <property type="entry name" value="FAD-dep_OxRdtase"/>
</dbReference>
<comment type="similarity">
    <text evidence="2">Belongs to the DAMOX/DASOX family.</text>
</comment>
<keyword evidence="8" id="KW-1185">Reference proteome</keyword>
<proteinExistence type="inferred from homology"/>
<evidence type="ECO:0000313" key="7">
    <source>
        <dbReference type="EMBL" id="KAB0357601.1"/>
    </source>
</evidence>
<organism evidence="7 8">
    <name type="scientific">Muntiacus muntjak</name>
    <name type="common">Barking deer</name>
    <name type="synonym">Indian muntjac</name>
    <dbReference type="NCBI Taxonomy" id="9888"/>
    <lineage>
        <taxon>Eukaryota</taxon>
        <taxon>Metazoa</taxon>
        <taxon>Chordata</taxon>
        <taxon>Craniata</taxon>
        <taxon>Vertebrata</taxon>
        <taxon>Euteleostomi</taxon>
        <taxon>Mammalia</taxon>
        <taxon>Eutheria</taxon>
        <taxon>Laurasiatheria</taxon>
        <taxon>Artiodactyla</taxon>
        <taxon>Ruminantia</taxon>
        <taxon>Pecora</taxon>
        <taxon>Cervidae</taxon>
        <taxon>Muntiacinae</taxon>
        <taxon>Muntiacus</taxon>
    </lineage>
</organism>
<protein>
    <recommendedName>
        <fullName evidence="6">FAD dependent oxidoreductase domain-containing protein</fullName>
    </recommendedName>
</protein>
<dbReference type="PANTHER" id="PTHR11530:SF15">
    <property type="entry name" value="D-AMINO-ACID OXIDASE"/>
    <property type="match status" value="1"/>
</dbReference>
<dbReference type="AlphaFoldDB" id="A0A5N3W7G0"/>
<dbReference type="Gene3D" id="3.40.50.720">
    <property type="entry name" value="NAD(P)-binding Rossmann-like Domain"/>
    <property type="match status" value="1"/>
</dbReference>
<dbReference type="PANTHER" id="PTHR11530">
    <property type="entry name" value="D-AMINO ACID OXIDASE"/>
    <property type="match status" value="1"/>
</dbReference>
<keyword evidence="5" id="KW-0560">Oxidoreductase</keyword>
<keyword evidence="4" id="KW-0274">FAD</keyword>
<dbReference type="GO" id="GO:0005737">
    <property type="term" value="C:cytoplasm"/>
    <property type="evidence" value="ECO:0007669"/>
    <property type="project" value="TreeGrafter"/>
</dbReference>
<evidence type="ECO:0000313" key="8">
    <source>
        <dbReference type="Proteomes" id="UP000326458"/>
    </source>
</evidence>
<dbReference type="GO" id="GO:0006562">
    <property type="term" value="P:L-proline catabolic process"/>
    <property type="evidence" value="ECO:0007669"/>
    <property type="project" value="TreeGrafter"/>
</dbReference>
<evidence type="ECO:0000256" key="4">
    <source>
        <dbReference type="ARBA" id="ARBA00022827"/>
    </source>
</evidence>